<feature type="region of interest" description="Disordered" evidence="1">
    <location>
        <begin position="46"/>
        <end position="67"/>
    </location>
</feature>
<gene>
    <name evidence="2" type="ORF">HanXRQr2_Chr03g0099301</name>
</gene>
<dbReference type="Proteomes" id="UP000215914">
    <property type="component" value="Unassembled WGS sequence"/>
</dbReference>
<reference evidence="2" key="2">
    <citation type="submission" date="2020-06" db="EMBL/GenBank/DDBJ databases">
        <title>Helianthus annuus Genome sequencing and assembly Release 2.</title>
        <authorList>
            <person name="Gouzy J."/>
            <person name="Langlade N."/>
            <person name="Munos S."/>
        </authorList>
    </citation>
    <scope>NUCLEOTIDE SEQUENCE</scope>
    <source>
        <tissue evidence="2">Leaves</tissue>
    </source>
</reference>
<protein>
    <submittedName>
        <fullName evidence="2">Uncharacterized protein</fullName>
    </submittedName>
</protein>
<evidence type="ECO:0000313" key="2">
    <source>
        <dbReference type="EMBL" id="KAF5813509.1"/>
    </source>
</evidence>
<accession>A0A9K3JEB3</accession>
<comment type="caution">
    <text evidence="2">The sequence shown here is derived from an EMBL/GenBank/DDBJ whole genome shotgun (WGS) entry which is preliminary data.</text>
</comment>
<dbReference type="EMBL" id="MNCJ02000318">
    <property type="protein sequence ID" value="KAF5813509.1"/>
    <property type="molecule type" value="Genomic_DNA"/>
</dbReference>
<proteinExistence type="predicted"/>
<dbReference type="AlphaFoldDB" id="A0A9K3JEB3"/>
<feature type="compositionally biased region" description="Polar residues" evidence="1">
    <location>
        <begin position="1"/>
        <end position="10"/>
    </location>
</feature>
<dbReference type="Gramene" id="mRNA:HanXRQr2_Chr03g0099301">
    <property type="protein sequence ID" value="mRNA:HanXRQr2_Chr03g0099301"/>
    <property type="gene ID" value="HanXRQr2_Chr03g0099301"/>
</dbReference>
<feature type="region of interest" description="Disordered" evidence="1">
    <location>
        <begin position="1"/>
        <end position="27"/>
    </location>
</feature>
<organism evidence="2 3">
    <name type="scientific">Helianthus annuus</name>
    <name type="common">Common sunflower</name>
    <dbReference type="NCBI Taxonomy" id="4232"/>
    <lineage>
        <taxon>Eukaryota</taxon>
        <taxon>Viridiplantae</taxon>
        <taxon>Streptophyta</taxon>
        <taxon>Embryophyta</taxon>
        <taxon>Tracheophyta</taxon>
        <taxon>Spermatophyta</taxon>
        <taxon>Magnoliopsida</taxon>
        <taxon>eudicotyledons</taxon>
        <taxon>Gunneridae</taxon>
        <taxon>Pentapetalae</taxon>
        <taxon>asterids</taxon>
        <taxon>campanulids</taxon>
        <taxon>Asterales</taxon>
        <taxon>Asteraceae</taxon>
        <taxon>Asteroideae</taxon>
        <taxon>Heliantheae alliance</taxon>
        <taxon>Heliantheae</taxon>
        <taxon>Helianthus</taxon>
    </lineage>
</organism>
<reference evidence="2" key="1">
    <citation type="journal article" date="2017" name="Nature">
        <title>The sunflower genome provides insights into oil metabolism, flowering and Asterid evolution.</title>
        <authorList>
            <person name="Badouin H."/>
            <person name="Gouzy J."/>
            <person name="Grassa C.J."/>
            <person name="Murat F."/>
            <person name="Staton S.E."/>
            <person name="Cottret L."/>
            <person name="Lelandais-Briere C."/>
            <person name="Owens G.L."/>
            <person name="Carrere S."/>
            <person name="Mayjonade B."/>
            <person name="Legrand L."/>
            <person name="Gill N."/>
            <person name="Kane N.C."/>
            <person name="Bowers J.E."/>
            <person name="Hubner S."/>
            <person name="Bellec A."/>
            <person name="Berard A."/>
            <person name="Berges H."/>
            <person name="Blanchet N."/>
            <person name="Boniface M.C."/>
            <person name="Brunel D."/>
            <person name="Catrice O."/>
            <person name="Chaidir N."/>
            <person name="Claudel C."/>
            <person name="Donnadieu C."/>
            <person name="Faraut T."/>
            <person name="Fievet G."/>
            <person name="Helmstetter N."/>
            <person name="King M."/>
            <person name="Knapp S.J."/>
            <person name="Lai Z."/>
            <person name="Le Paslier M.C."/>
            <person name="Lippi Y."/>
            <person name="Lorenzon L."/>
            <person name="Mandel J.R."/>
            <person name="Marage G."/>
            <person name="Marchand G."/>
            <person name="Marquand E."/>
            <person name="Bret-Mestries E."/>
            <person name="Morien E."/>
            <person name="Nambeesan S."/>
            <person name="Nguyen T."/>
            <person name="Pegot-Espagnet P."/>
            <person name="Pouilly N."/>
            <person name="Raftis F."/>
            <person name="Sallet E."/>
            <person name="Schiex T."/>
            <person name="Thomas J."/>
            <person name="Vandecasteele C."/>
            <person name="Vares D."/>
            <person name="Vear F."/>
            <person name="Vautrin S."/>
            <person name="Crespi M."/>
            <person name="Mangin B."/>
            <person name="Burke J.M."/>
            <person name="Salse J."/>
            <person name="Munos S."/>
            <person name="Vincourt P."/>
            <person name="Rieseberg L.H."/>
            <person name="Langlade N.B."/>
        </authorList>
    </citation>
    <scope>NUCLEOTIDE SEQUENCE</scope>
    <source>
        <tissue evidence="2">Leaves</tissue>
    </source>
</reference>
<sequence>MEDKSMQGQSSKRRMNAYERSRMSRIQENQKKLQALGVKNIAKSLTSLAESDKTKKKKNKSMDTSKKDIDVEYMPGSDIDVEQDYQEAATKISKKKQRPIYIAPQSLKRYTNLAQKRFIAPTVSCVLTSSESHMQKGQVIDTSGRSTVAKRKLSAVDNDDDHGERDMRFHGTYICFSNILFMIFT</sequence>
<keyword evidence="3" id="KW-1185">Reference proteome</keyword>
<evidence type="ECO:0000313" key="3">
    <source>
        <dbReference type="Proteomes" id="UP000215914"/>
    </source>
</evidence>
<evidence type="ECO:0000256" key="1">
    <source>
        <dbReference type="SAM" id="MobiDB-lite"/>
    </source>
</evidence>
<name>A0A9K3JEB3_HELAN</name>